<organism evidence="1 2">
    <name type="scientific">Solibacillus kalamii</name>
    <dbReference type="NCBI Taxonomy" id="1748298"/>
    <lineage>
        <taxon>Bacteria</taxon>
        <taxon>Bacillati</taxon>
        <taxon>Bacillota</taxon>
        <taxon>Bacilli</taxon>
        <taxon>Bacillales</taxon>
        <taxon>Caryophanaceae</taxon>
        <taxon>Solibacillus</taxon>
    </lineage>
</organism>
<evidence type="ECO:0000313" key="2">
    <source>
        <dbReference type="Proteomes" id="UP000196594"/>
    </source>
</evidence>
<dbReference type="InterPro" id="IPR023198">
    <property type="entry name" value="PGP-like_dom2"/>
</dbReference>
<reference evidence="1 2" key="1">
    <citation type="journal article" date="2017" name="Int. J. Syst. Evol. Microbiol.">
        <title>Solibacillus kalamii sp. nov., isolated from a high-efficiency particulate arrestance filter system used in the International Space Station.</title>
        <authorList>
            <person name="Checinska Sielaff A."/>
            <person name="Kumar R.M."/>
            <person name="Pal D."/>
            <person name="Mayilraj S."/>
            <person name="Venkateswaran K."/>
        </authorList>
    </citation>
    <scope>NUCLEOTIDE SEQUENCE [LARGE SCALE GENOMIC DNA]</scope>
    <source>
        <strain evidence="1 2">ISSFR-015</strain>
    </source>
</reference>
<dbReference type="NCBIfam" id="TIGR01549">
    <property type="entry name" value="HAD-SF-IA-v1"/>
    <property type="match status" value="1"/>
</dbReference>
<protein>
    <submittedName>
        <fullName evidence="1">Noncanonical pyrimidine nucleotidase, YjjG family</fullName>
    </submittedName>
</protein>
<dbReference type="InterPro" id="IPR006439">
    <property type="entry name" value="HAD-SF_hydro_IA"/>
</dbReference>
<dbReference type="PANTHER" id="PTHR47478:SF1">
    <property type="entry name" value="PYRIMIDINE 5'-NUCLEOTIDASE YJJG"/>
    <property type="match status" value="1"/>
</dbReference>
<dbReference type="PANTHER" id="PTHR47478">
    <property type="match status" value="1"/>
</dbReference>
<name>A0ABX3ZEC3_9BACL</name>
<proteinExistence type="predicted"/>
<dbReference type="RefSeq" id="WP_087618103.1">
    <property type="nucleotide sequence ID" value="NZ_JAFBEY010000008.1"/>
</dbReference>
<gene>
    <name evidence="1" type="ORF">CBM15_14800</name>
</gene>
<dbReference type="Proteomes" id="UP000196594">
    <property type="component" value="Unassembled WGS sequence"/>
</dbReference>
<dbReference type="EMBL" id="NHNT01000011">
    <property type="protein sequence ID" value="OUZ38049.1"/>
    <property type="molecule type" value="Genomic_DNA"/>
</dbReference>
<dbReference type="Gene3D" id="3.40.50.1000">
    <property type="entry name" value="HAD superfamily/HAD-like"/>
    <property type="match status" value="1"/>
</dbReference>
<dbReference type="InterPro" id="IPR052550">
    <property type="entry name" value="Pyrimidine_5'-ntase_YjjG"/>
</dbReference>
<dbReference type="SFLD" id="SFLDS00003">
    <property type="entry name" value="Haloacid_Dehalogenase"/>
    <property type="match status" value="1"/>
</dbReference>
<dbReference type="InterPro" id="IPR011951">
    <property type="entry name" value="HAD-SF_hydro_IA_YjjG/PynA"/>
</dbReference>
<dbReference type="Pfam" id="PF13419">
    <property type="entry name" value="HAD_2"/>
    <property type="match status" value="1"/>
</dbReference>
<dbReference type="NCBIfam" id="TIGR02254">
    <property type="entry name" value="YjjG_YfnB"/>
    <property type="match status" value="1"/>
</dbReference>
<dbReference type="InterPro" id="IPR023214">
    <property type="entry name" value="HAD_sf"/>
</dbReference>
<dbReference type="SFLD" id="SFLDG01129">
    <property type="entry name" value="C1.5:_HAD__Beta-PGM__Phosphata"/>
    <property type="match status" value="1"/>
</dbReference>
<evidence type="ECO:0000313" key="1">
    <source>
        <dbReference type="EMBL" id="OUZ38049.1"/>
    </source>
</evidence>
<dbReference type="InterPro" id="IPR036412">
    <property type="entry name" value="HAD-like_sf"/>
</dbReference>
<accession>A0ABX3ZEC3</accession>
<dbReference type="Gene3D" id="1.10.150.240">
    <property type="entry name" value="Putative phosphatase, domain 2"/>
    <property type="match status" value="1"/>
</dbReference>
<keyword evidence="2" id="KW-1185">Reference proteome</keyword>
<sequence>MKEYQFLLFDLDDTLLDFKAAEKLALPKLFEAYQLPLTPQTEDVYRKINTGLWRSLEEGLITRDILMETRFGKTFEHFGIEVDGKALDAEYRGYLAESKVFVEGALELIHTLEPEYELYITSNGLAETQMKRLQVTGLAPYFKQVFVSENTGYQKPMKPFFDYAFERIPNFDPNKAMIIGDSYSADIIGGANAGIDTCWLNPFNAVPSTIRPTYEIQKLDQLLPIINSHKANSQQPIEI</sequence>
<dbReference type="SUPFAM" id="SSF56784">
    <property type="entry name" value="HAD-like"/>
    <property type="match status" value="1"/>
</dbReference>
<comment type="caution">
    <text evidence="1">The sequence shown here is derived from an EMBL/GenBank/DDBJ whole genome shotgun (WGS) entry which is preliminary data.</text>
</comment>
<dbReference type="InterPro" id="IPR041492">
    <property type="entry name" value="HAD_2"/>
</dbReference>